<dbReference type="EMBL" id="JABEZY010000003">
    <property type="protein sequence ID" value="MBA0735063.1"/>
    <property type="molecule type" value="Genomic_DNA"/>
</dbReference>
<keyword evidence="3" id="KW-1185">Reference proteome</keyword>
<reference evidence="2 3" key="1">
    <citation type="journal article" date="2019" name="Genome Biol. Evol.">
        <title>Insights into the evolution of the New World diploid cottons (Gossypium, subgenus Houzingenia) based on genome sequencing.</title>
        <authorList>
            <person name="Grover C.E."/>
            <person name="Arick M.A. 2nd"/>
            <person name="Thrash A."/>
            <person name="Conover J.L."/>
            <person name="Sanders W.S."/>
            <person name="Peterson D.G."/>
            <person name="Frelichowski J.E."/>
            <person name="Scheffler J.A."/>
            <person name="Scheffler B.E."/>
            <person name="Wendel J.F."/>
        </authorList>
    </citation>
    <scope>NUCLEOTIDE SEQUENCE [LARGE SCALE GENOMIC DNA]</scope>
    <source>
        <strain evidence="2">5</strain>
        <tissue evidence="2">Leaf</tissue>
    </source>
</reference>
<proteinExistence type="predicted"/>
<feature type="coiled-coil region" evidence="1">
    <location>
        <begin position="526"/>
        <end position="560"/>
    </location>
</feature>
<feature type="coiled-coil region" evidence="1">
    <location>
        <begin position="330"/>
        <end position="417"/>
    </location>
</feature>
<evidence type="ECO:0000256" key="1">
    <source>
        <dbReference type="SAM" id="Coils"/>
    </source>
</evidence>
<name>A0A7J9BFW3_GOSGO</name>
<dbReference type="InterPro" id="IPR040262">
    <property type="entry name" value="At4g38062-like"/>
</dbReference>
<feature type="coiled-coil region" evidence="1">
    <location>
        <begin position="3"/>
        <end position="139"/>
    </location>
</feature>
<dbReference type="PANTHER" id="PTHR45287">
    <property type="entry name" value="OS03G0691500 PROTEIN"/>
    <property type="match status" value="1"/>
</dbReference>
<dbReference type="Proteomes" id="UP000593579">
    <property type="component" value="Unassembled WGS sequence"/>
</dbReference>
<dbReference type="AlphaFoldDB" id="A0A7J9BFW3"/>
<protein>
    <submittedName>
        <fullName evidence="2">Uncharacterized protein</fullName>
    </submittedName>
</protein>
<evidence type="ECO:0000313" key="3">
    <source>
        <dbReference type="Proteomes" id="UP000593579"/>
    </source>
</evidence>
<accession>A0A7J9BFW3</accession>
<dbReference type="PANTHER" id="PTHR45287:SF4">
    <property type="entry name" value="OS03G0691500 PROTEIN"/>
    <property type="match status" value="1"/>
</dbReference>
<sequence length="635" mass="73836">MAMETVYEELDEVKVENEKLKADLKSKSELCEHLKKIQNELLTNIQEASSKIEKQVERILEKEEEISVAKRANEDLKHSLYDKEMIVKHLNGANDKLRVERDEKNQKWEQENGLTVLALDEANEKNVDLEKTINVLRAEIIKAHLSVSQNKCLEAKKKAENTKEMRERDDLLDEVGKGTRKVEDELKWKKKQFKYLEEAHEKLLDQFKVSKHEWEQEKSALLEEVSLLKTRLDSQIWITEDLENRLKMCNQILAHEETRRKYLEAEISELKMRFGNIFSEFQDAKSRLDCLNLQREKEIGTQRHLLGSKESLMEEDFDSSLNSFSSELEIEEKKLMIEELEDEIPSIQEKLLLQEKSLSGSNKLVLTVEAELKAKNIEMKNLIDQMEARLRKSEDLVNDLKSEKTNLLEDIMKLSMDREILIGFIGGIGDRITEFFREEAQLMGFLERIVQAFDNNHSDFKGSDELFDSLKANKTSLLLSLEEEEHKTREAEAVSSANQNIQEKLLSQEKFLSDSKQLALIVEDEMEAKQLEMKNLIALIDELKSEKINLLEDIMKLTTDREILFGFIEGLSDRISKFSAEDVEMVRFLGRIVHSLDSDELFDSLKENKNSLLFSPATNKQHLVIEERSPLTQLN</sequence>
<evidence type="ECO:0000313" key="2">
    <source>
        <dbReference type="EMBL" id="MBA0735063.1"/>
    </source>
</evidence>
<gene>
    <name evidence="2" type="ORF">Gogos_018944</name>
</gene>
<keyword evidence="1" id="KW-0175">Coiled coil</keyword>
<comment type="caution">
    <text evidence="2">The sequence shown here is derived from an EMBL/GenBank/DDBJ whole genome shotgun (WGS) entry which is preliminary data.</text>
</comment>
<feature type="coiled-coil region" evidence="1">
    <location>
        <begin position="204"/>
        <end position="273"/>
    </location>
</feature>
<organism evidence="2 3">
    <name type="scientific">Gossypium gossypioides</name>
    <name type="common">Mexican cotton</name>
    <name type="synonym">Selera gossypioides</name>
    <dbReference type="NCBI Taxonomy" id="34282"/>
    <lineage>
        <taxon>Eukaryota</taxon>
        <taxon>Viridiplantae</taxon>
        <taxon>Streptophyta</taxon>
        <taxon>Embryophyta</taxon>
        <taxon>Tracheophyta</taxon>
        <taxon>Spermatophyta</taxon>
        <taxon>Magnoliopsida</taxon>
        <taxon>eudicotyledons</taxon>
        <taxon>Gunneridae</taxon>
        <taxon>Pentapetalae</taxon>
        <taxon>rosids</taxon>
        <taxon>malvids</taxon>
        <taxon>Malvales</taxon>
        <taxon>Malvaceae</taxon>
        <taxon>Malvoideae</taxon>
        <taxon>Gossypium</taxon>
    </lineage>
</organism>
<dbReference type="OrthoDB" id="983034at2759"/>